<organism evidence="4 5">
    <name type="scientific">Defluviitalea saccharophila</name>
    <dbReference type="NCBI Taxonomy" id="879970"/>
    <lineage>
        <taxon>Bacteria</taxon>
        <taxon>Bacillati</taxon>
        <taxon>Bacillota</taxon>
        <taxon>Clostridia</taxon>
        <taxon>Lachnospirales</taxon>
        <taxon>Defluviitaleaceae</taxon>
        <taxon>Defluviitalea</taxon>
    </lineage>
</organism>
<dbReference type="SUPFAM" id="SSF51905">
    <property type="entry name" value="FAD/NAD(P)-binding domain"/>
    <property type="match status" value="1"/>
</dbReference>
<evidence type="ECO:0000256" key="1">
    <source>
        <dbReference type="ARBA" id="ARBA00023002"/>
    </source>
</evidence>
<keyword evidence="2" id="KW-1133">Transmembrane helix</keyword>
<feature type="domain" description="FAD dependent oxidoreductase" evidence="3">
    <location>
        <begin position="5"/>
        <end position="367"/>
    </location>
</feature>
<reference evidence="4 5" key="1">
    <citation type="submission" date="2023-03" db="EMBL/GenBank/DDBJ databases">
        <title>Novel Species.</title>
        <authorList>
            <person name="Ma S."/>
        </authorList>
    </citation>
    <scope>NUCLEOTIDE SEQUENCE [LARGE SCALE GENOMIC DNA]</scope>
    <source>
        <strain evidence="4 5">LIND6LT2</strain>
    </source>
</reference>
<dbReference type="GO" id="GO:0016491">
    <property type="term" value="F:oxidoreductase activity"/>
    <property type="evidence" value="ECO:0007669"/>
    <property type="project" value="UniProtKB-KW"/>
</dbReference>
<dbReference type="SUPFAM" id="SSF54373">
    <property type="entry name" value="FAD-linked reductases, C-terminal domain"/>
    <property type="match status" value="1"/>
</dbReference>
<evidence type="ECO:0000256" key="2">
    <source>
        <dbReference type="SAM" id="Phobius"/>
    </source>
</evidence>
<dbReference type="PANTHER" id="PTHR13847">
    <property type="entry name" value="SARCOSINE DEHYDROGENASE-RELATED"/>
    <property type="match status" value="1"/>
</dbReference>
<feature type="transmembrane region" description="Helical" evidence="2">
    <location>
        <begin position="6"/>
        <end position="24"/>
    </location>
</feature>
<protein>
    <submittedName>
        <fullName evidence="4">FAD-dependent oxidoreductase</fullName>
        <ecNumber evidence="4">1.-.-.-</ecNumber>
    </submittedName>
</protein>
<keyword evidence="2" id="KW-0812">Transmembrane</keyword>
<keyword evidence="2" id="KW-0472">Membrane</keyword>
<evidence type="ECO:0000313" key="4">
    <source>
        <dbReference type="EMBL" id="WZL69184.1"/>
    </source>
</evidence>
<sequence length="394" mass="43714">MAHYDVVIIGGGIIGLSVSYYLLLKKKKVLILEKGELGSGASSSCDDAIFLQSKKPGILLDMTLESVQMYKSLSKELKTDLEFENRGGMVLIEDDIQLKAMEEFVKIQNSHGLPVEMLDRKDVLKKQPFVRKDIKASTYCSKDSQVNPLKVMRGFLKKGTALGLELKTHVEITEIVQRENYWEIVLKDGIRIKTEYVVNAAGAWASDIGRLIDIDIPIRPKRGQIIVTQQVPSLGETNAWSADYIAAKMNPQIVQRKPKRYRELGIGLALSQASSGNYLIGSTREYVGFDKSTTYEALTMIMHEALRLFPILKNVHMIRSFAGLRPASEDGKAIVGEVDGKKGFYIAAGHEGDGIALAPITGKVMASMICGEKVIYPMEELNLNRFQNQKKNGG</sequence>
<dbReference type="Gene3D" id="3.30.9.10">
    <property type="entry name" value="D-Amino Acid Oxidase, subunit A, domain 2"/>
    <property type="match status" value="1"/>
</dbReference>
<dbReference type="InterPro" id="IPR036188">
    <property type="entry name" value="FAD/NAD-bd_sf"/>
</dbReference>
<dbReference type="EC" id="1.-.-.-" evidence="4"/>
<keyword evidence="5" id="KW-1185">Reference proteome</keyword>
<keyword evidence="1 4" id="KW-0560">Oxidoreductase</keyword>
<gene>
    <name evidence="4" type="ORF">QBE51_10285</name>
</gene>
<dbReference type="Pfam" id="PF01266">
    <property type="entry name" value="DAO"/>
    <property type="match status" value="1"/>
</dbReference>
<proteinExistence type="predicted"/>
<dbReference type="EMBL" id="CP121687">
    <property type="protein sequence ID" value="WZL69184.1"/>
    <property type="molecule type" value="Genomic_DNA"/>
</dbReference>
<name>A0ABZ2Y407_9FIRM</name>
<dbReference type="Gene3D" id="3.50.50.60">
    <property type="entry name" value="FAD/NAD(P)-binding domain"/>
    <property type="match status" value="1"/>
</dbReference>
<evidence type="ECO:0000313" key="5">
    <source>
        <dbReference type="Proteomes" id="UP001486565"/>
    </source>
</evidence>
<dbReference type="PANTHER" id="PTHR13847:SF287">
    <property type="entry name" value="FAD-DEPENDENT OXIDOREDUCTASE DOMAIN-CONTAINING PROTEIN 1"/>
    <property type="match status" value="1"/>
</dbReference>
<dbReference type="RefSeq" id="WP_341876192.1">
    <property type="nucleotide sequence ID" value="NZ_CP121687.1"/>
</dbReference>
<accession>A0ABZ2Y407</accession>
<evidence type="ECO:0000259" key="3">
    <source>
        <dbReference type="Pfam" id="PF01266"/>
    </source>
</evidence>
<dbReference type="InterPro" id="IPR006076">
    <property type="entry name" value="FAD-dep_OxRdtase"/>
</dbReference>
<dbReference type="Proteomes" id="UP001486565">
    <property type="component" value="Chromosome"/>
</dbReference>